<dbReference type="GeneID" id="107459082"/>
<dbReference type="RefSeq" id="XP_015932782.1">
    <property type="nucleotide sequence ID" value="XM_016077296.1"/>
</dbReference>
<dbReference type="KEGG" id="adu:107459082"/>
<sequence>MRLSIGTTALDYDETKQFGEWLLKVSDDLIGDNIDGETEICLPEDIVIPSSDQTFDESVHFSYPNILENMSSNDFFKARTILVPTLDIVEKVNNHLMAIILGGEKLYLSSDLICMDKGNMENQLDLYGPELLNSINCSGFPLHKLILMVGVPACL</sequence>
<reference evidence="2" key="2">
    <citation type="submission" date="2025-08" db="UniProtKB">
        <authorList>
            <consortium name="RefSeq"/>
        </authorList>
    </citation>
    <scope>IDENTIFICATION</scope>
    <source>
        <tissue evidence="2">Whole plant</tissue>
    </source>
</reference>
<evidence type="ECO:0000313" key="2">
    <source>
        <dbReference type="RefSeq" id="XP_015932782.1"/>
    </source>
</evidence>
<accession>A0A6P4B2B1</accession>
<proteinExistence type="predicted"/>
<dbReference type="PANTHER" id="PTHR10492">
    <property type="match status" value="1"/>
</dbReference>
<evidence type="ECO:0000313" key="1">
    <source>
        <dbReference type="Proteomes" id="UP000515211"/>
    </source>
</evidence>
<dbReference type="PANTHER" id="PTHR10492:SF101">
    <property type="entry name" value="ATP-DEPENDENT DNA HELICASE"/>
    <property type="match status" value="1"/>
</dbReference>
<protein>
    <submittedName>
        <fullName evidence="2">Uncharacterized protein LOC107459082</fullName>
    </submittedName>
</protein>
<keyword evidence="1" id="KW-1185">Reference proteome</keyword>
<name>A0A6P4B2B1_ARADU</name>
<dbReference type="OrthoDB" id="1305607at2759"/>
<reference evidence="1" key="1">
    <citation type="journal article" date="2016" name="Nat. Genet.">
        <title>The genome sequences of Arachis duranensis and Arachis ipaensis, the diploid ancestors of cultivated peanut.</title>
        <authorList>
            <person name="Bertioli D.J."/>
            <person name="Cannon S.B."/>
            <person name="Froenicke L."/>
            <person name="Huang G."/>
            <person name="Farmer A.D."/>
            <person name="Cannon E.K."/>
            <person name="Liu X."/>
            <person name="Gao D."/>
            <person name="Clevenger J."/>
            <person name="Dash S."/>
            <person name="Ren L."/>
            <person name="Moretzsohn M.C."/>
            <person name="Shirasawa K."/>
            <person name="Huang W."/>
            <person name="Vidigal B."/>
            <person name="Abernathy B."/>
            <person name="Chu Y."/>
            <person name="Niederhuth C.E."/>
            <person name="Umale P."/>
            <person name="Araujo A.C."/>
            <person name="Kozik A."/>
            <person name="Kim K.D."/>
            <person name="Burow M.D."/>
            <person name="Varshney R.K."/>
            <person name="Wang X."/>
            <person name="Zhang X."/>
            <person name="Barkley N."/>
            <person name="Guimaraes P.M."/>
            <person name="Isobe S."/>
            <person name="Guo B."/>
            <person name="Liao B."/>
            <person name="Stalker H.T."/>
            <person name="Schmitz R.J."/>
            <person name="Scheffler B.E."/>
            <person name="Leal-Bertioli S.C."/>
            <person name="Xun X."/>
            <person name="Jackson S.A."/>
            <person name="Michelmore R."/>
            <person name="Ozias-Akins P."/>
        </authorList>
    </citation>
    <scope>NUCLEOTIDE SEQUENCE [LARGE SCALE GENOMIC DNA]</scope>
    <source>
        <strain evidence="1">cv. V14167</strain>
    </source>
</reference>
<organism evidence="1 2">
    <name type="scientific">Arachis duranensis</name>
    <name type="common">Wild peanut</name>
    <dbReference type="NCBI Taxonomy" id="130453"/>
    <lineage>
        <taxon>Eukaryota</taxon>
        <taxon>Viridiplantae</taxon>
        <taxon>Streptophyta</taxon>
        <taxon>Embryophyta</taxon>
        <taxon>Tracheophyta</taxon>
        <taxon>Spermatophyta</taxon>
        <taxon>Magnoliopsida</taxon>
        <taxon>eudicotyledons</taxon>
        <taxon>Gunneridae</taxon>
        <taxon>Pentapetalae</taxon>
        <taxon>rosids</taxon>
        <taxon>fabids</taxon>
        <taxon>Fabales</taxon>
        <taxon>Fabaceae</taxon>
        <taxon>Papilionoideae</taxon>
        <taxon>50 kb inversion clade</taxon>
        <taxon>dalbergioids sensu lato</taxon>
        <taxon>Dalbergieae</taxon>
        <taxon>Pterocarpus clade</taxon>
        <taxon>Arachis</taxon>
    </lineage>
</organism>
<gene>
    <name evidence="2" type="primary">LOC107459082</name>
</gene>
<dbReference type="Proteomes" id="UP000515211">
    <property type="component" value="Chromosome 7"/>
</dbReference>
<dbReference type="AlphaFoldDB" id="A0A6P4B2B1"/>